<dbReference type="Pfam" id="PF13102">
    <property type="entry name" value="Phage_int_SAM_5"/>
    <property type="match status" value="1"/>
</dbReference>
<evidence type="ECO:0000313" key="5">
    <source>
        <dbReference type="EMBL" id="RHG64202.1"/>
    </source>
</evidence>
<dbReference type="InterPro" id="IPR035386">
    <property type="entry name" value="Arm-DNA-bind_5"/>
</dbReference>
<dbReference type="Gene3D" id="1.10.443.10">
    <property type="entry name" value="Intergrase catalytic core"/>
    <property type="match status" value="1"/>
</dbReference>
<dbReference type="PANTHER" id="PTHR30349">
    <property type="entry name" value="PHAGE INTEGRASE-RELATED"/>
    <property type="match status" value="1"/>
</dbReference>
<dbReference type="InterPro" id="IPR013762">
    <property type="entry name" value="Integrase-like_cat_sf"/>
</dbReference>
<organism evidence="5 6">
    <name type="scientific">Segatella copri</name>
    <dbReference type="NCBI Taxonomy" id="165179"/>
    <lineage>
        <taxon>Bacteria</taxon>
        <taxon>Pseudomonadati</taxon>
        <taxon>Bacteroidota</taxon>
        <taxon>Bacteroidia</taxon>
        <taxon>Bacteroidales</taxon>
        <taxon>Prevotellaceae</taxon>
        <taxon>Segatella</taxon>
    </lineage>
</organism>
<dbReference type="InterPro" id="IPR002104">
    <property type="entry name" value="Integrase_catalytic"/>
</dbReference>
<name>A0A3R6IBL4_9BACT</name>
<dbReference type="Proteomes" id="UP000286501">
    <property type="component" value="Unassembled WGS sequence"/>
</dbReference>
<dbReference type="InterPro" id="IPR025269">
    <property type="entry name" value="SAM-like_dom"/>
</dbReference>
<dbReference type="AlphaFoldDB" id="A0A3R6IBL4"/>
<dbReference type="GO" id="GO:0015074">
    <property type="term" value="P:DNA integration"/>
    <property type="evidence" value="ECO:0007669"/>
    <property type="project" value="InterPro"/>
</dbReference>
<evidence type="ECO:0000256" key="3">
    <source>
        <dbReference type="ARBA" id="ARBA00023172"/>
    </source>
</evidence>
<keyword evidence="2" id="KW-0238">DNA-binding</keyword>
<evidence type="ECO:0000313" key="6">
    <source>
        <dbReference type="Proteomes" id="UP000286501"/>
    </source>
</evidence>
<dbReference type="InterPro" id="IPR050090">
    <property type="entry name" value="Tyrosine_recombinase_XerCD"/>
</dbReference>
<dbReference type="EMBL" id="QRIN01000050">
    <property type="protein sequence ID" value="RHG64202.1"/>
    <property type="molecule type" value="Genomic_DNA"/>
</dbReference>
<dbReference type="GO" id="GO:0006310">
    <property type="term" value="P:DNA recombination"/>
    <property type="evidence" value="ECO:0007669"/>
    <property type="project" value="UniProtKB-KW"/>
</dbReference>
<comment type="similarity">
    <text evidence="1">Belongs to the 'phage' integrase family.</text>
</comment>
<keyword evidence="3" id="KW-0233">DNA recombination</keyword>
<reference evidence="5 6" key="1">
    <citation type="submission" date="2018-08" db="EMBL/GenBank/DDBJ databases">
        <title>A genome reference for cultivated species of the human gut microbiota.</title>
        <authorList>
            <person name="Zou Y."/>
            <person name="Xue W."/>
            <person name="Luo G."/>
        </authorList>
    </citation>
    <scope>NUCLEOTIDE SEQUENCE [LARGE SCALE GENOMIC DNA]</scope>
    <source>
        <strain evidence="5 6">AM22-1</strain>
    </source>
</reference>
<dbReference type="Gene3D" id="1.10.150.130">
    <property type="match status" value="1"/>
</dbReference>
<dbReference type="GO" id="GO:0003677">
    <property type="term" value="F:DNA binding"/>
    <property type="evidence" value="ECO:0007669"/>
    <property type="project" value="UniProtKB-KW"/>
</dbReference>
<comment type="caution">
    <text evidence="5">The sequence shown here is derived from an EMBL/GenBank/DDBJ whole genome shotgun (WGS) entry which is preliminary data.</text>
</comment>
<evidence type="ECO:0000256" key="2">
    <source>
        <dbReference type="ARBA" id="ARBA00023125"/>
    </source>
</evidence>
<feature type="domain" description="Tyr recombinase" evidence="4">
    <location>
        <begin position="212"/>
        <end position="381"/>
    </location>
</feature>
<dbReference type="SUPFAM" id="SSF56349">
    <property type="entry name" value="DNA breaking-rejoining enzymes"/>
    <property type="match status" value="1"/>
</dbReference>
<sequence length="388" mass="44118">MGRQKKVSKPKEPVRIRQRKLKNGNISLYLDIYSDGVRKYESLSLYLVPEKDPISKDQNRHAMQVANKVKSERILGLQNRGIKQWEKIKQENMPLLTWLCKYEESDGNFAKSTLKGRKEMRHKIEQFLATTGDINICLSEIDVDFCRGFVKFLKTAHHGVKKDATAVISQGCAHHHQAVFNGALNKAVREGIIASNPMKLLDAKEKHQPAESVREYLTIDELKAIMKADCANTEVKKAFIFSCFAGLRLGDVRALTWNKVFLASDGKTKFVRTIMEKTNKLVNVPLSKEALNCLNEKEDPNEPIFTLPGTPTVCHDIRKWMQNADIKKHISFHCSRHTFATMMLTLGVDIYTTSKLLGHSNVSTTQIYSKIVDEKKVEAVNKVDNLFD</sequence>
<dbReference type="RefSeq" id="WP_118201270.1">
    <property type="nucleotide sequence ID" value="NZ_QRIE01000054.1"/>
</dbReference>
<evidence type="ECO:0000256" key="1">
    <source>
        <dbReference type="ARBA" id="ARBA00008857"/>
    </source>
</evidence>
<gene>
    <name evidence="5" type="ORF">DW250_11325</name>
</gene>
<dbReference type="CDD" id="cd01185">
    <property type="entry name" value="INTN1_C_like"/>
    <property type="match status" value="1"/>
</dbReference>
<dbReference type="InterPro" id="IPR011010">
    <property type="entry name" value="DNA_brk_join_enz"/>
</dbReference>
<accession>A0A3R6IBL4</accession>
<dbReference type="PROSITE" id="PS51898">
    <property type="entry name" value="TYR_RECOMBINASE"/>
    <property type="match status" value="1"/>
</dbReference>
<evidence type="ECO:0000259" key="4">
    <source>
        <dbReference type="PROSITE" id="PS51898"/>
    </source>
</evidence>
<proteinExistence type="inferred from homology"/>
<dbReference type="InterPro" id="IPR010998">
    <property type="entry name" value="Integrase_recombinase_N"/>
</dbReference>
<protein>
    <submittedName>
        <fullName evidence="5">Site-specific integrase</fullName>
    </submittedName>
</protein>
<dbReference type="Pfam" id="PF17293">
    <property type="entry name" value="Arm-DNA-bind_5"/>
    <property type="match status" value="1"/>
</dbReference>
<dbReference type="Pfam" id="PF00589">
    <property type="entry name" value="Phage_integrase"/>
    <property type="match status" value="1"/>
</dbReference>
<dbReference type="PANTHER" id="PTHR30349:SF64">
    <property type="entry name" value="PROPHAGE INTEGRASE INTD-RELATED"/>
    <property type="match status" value="1"/>
</dbReference>